<dbReference type="STRING" id="1328760.A0A165I2W8"/>
<evidence type="ECO:0000313" key="5">
    <source>
        <dbReference type="EMBL" id="KZF24295.1"/>
    </source>
</evidence>
<feature type="region of interest" description="Disordered" evidence="4">
    <location>
        <begin position="367"/>
        <end position="564"/>
    </location>
</feature>
<organism evidence="5 6">
    <name type="scientific">Xylona heveae (strain CBS 132557 / TC161)</name>
    <dbReference type="NCBI Taxonomy" id="1328760"/>
    <lineage>
        <taxon>Eukaryota</taxon>
        <taxon>Fungi</taxon>
        <taxon>Dikarya</taxon>
        <taxon>Ascomycota</taxon>
        <taxon>Pezizomycotina</taxon>
        <taxon>Xylonomycetes</taxon>
        <taxon>Xylonales</taxon>
        <taxon>Xylonaceae</taxon>
        <taxon>Xylona</taxon>
    </lineage>
</organism>
<feature type="compositionally biased region" description="Acidic residues" evidence="4">
    <location>
        <begin position="408"/>
        <end position="428"/>
    </location>
</feature>
<protein>
    <recommendedName>
        <fullName evidence="7">NIMA interactive protein</fullName>
    </recommendedName>
</protein>
<accession>A0A165I2W8</accession>
<evidence type="ECO:0000256" key="3">
    <source>
        <dbReference type="SAM" id="Coils"/>
    </source>
</evidence>
<evidence type="ECO:0000256" key="1">
    <source>
        <dbReference type="ARBA" id="ARBA00009291"/>
    </source>
</evidence>
<dbReference type="OrthoDB" id="312015at2759"/>
<evidence type="ECO:0008006" key="7">
    <source>
        <dbReference type="Google" id="ProtNLM"/>
    </source>
</evidence>
<dbReference type="RefSeq" id="XP_018189850.1">
    <property type="nucleotide sequence ID" value="XM_018335883.1"/>
</dbReference>
<dbReference type="InterPro" id="IPR021622">
    <property type="entry name" value="Afadin/alpha-actinin-bd"/>
</dbReference>
<dbReference type="AlphaFoldDB" id="A0A165I2W8"/>
<comment type="similarity">
    <text evidence="1">Belongs to the ADIP family.</text>
</comment>
<feature type="compositionally biased region" description="Basic and acidic residues" evidence="4">
    <location>
        <begin position="525"/>
        <end position="538"/>
    </location>
</feature>
<evidence type="ECO:0000256" key="2">
    <source>
        <dbReference type="ARBA" id="ARBA00023054"/>
    </source>
</evidence>
<sequence>MDPESLATASTYLNNLLLARGLLRSGKPVEFSRPSRGEGGKEATYGKIINLVHDLVLRRDREAEQRENLANTIRTLRRNEAGNNLEMERLRERNADLTRQLALAQGQERVYKSSIRTAEASARSHRDEMLRMKSLLQQVRTQCANDIRKRDMQIQKLKHHLATQQRGTRSGLVHSTMTISPITPSMAASKAERHSSPDSSDLSLKQETTEFLTNFSQQLSDENDNLIGLITSSTSTLRSLQGLPPASHSGFSVSEEFQEGGLDNSSEMELVSCVPTSYEELAVDMDEVLEHLRTILTNPNFVPLEELEIREDEVVRLREGWEKMEERWREAVTMMDSWRKRMVSGGETINLDELKAGLKLGQGLETLTPRTIARSHPKKSPNRKEAHEQLTQGEVPLQPRGNSKEQIEGEEEGWEEDEQASDEEEDELAFSQPSPASRRHLSVLGEQSGNAQPTRSPRKVSFQDIPEEEDSQQPEGRINGGLGVIPDLKATPHKLSPEKSSRESTQSRSPRQTPKQISTPLTVRQKLENARAEAEATKSGRRRKSITRRSGVRSGRRRSTLSKEELDALIGRVDSL</sequence>
<keyword evidence="6" id="KW-1185">Reference proteome</keyword>
<dbReference type="InParanoid" id="A0A165I2W8"/>
<feature type="coiled-coil region" evidence="3">
    <location>
        <begin position="59"/>
        <end position="107"/>
    </location>
</feature>
<name>A0A165I2W8_XYLHT</name>
<evidence type="ECO:0000256" key="4">
    <source>
        <dbReference type="SAM" id="MobiDB-lite"/>
    </source>
</evidence>
<evidence type="ECO:0000313" key="6">
    <source>
        <dbReference type="Proteomes" id="UP000076632"/>
    </source>
</evidence>
<feature type="compositionally biased region" description="Basic residues" evidence="4">
    <location>
        <begin position="539"/>
        <end position="560"/>
    </location>
</feature>
<gene>
    <name evidence="5" type="ORF">L228DRAFT_281383</name>
</gene>
<proteinExistence type="inferred from homology"/>
<reference evidence="5 6" key="1">
    <citation type="journal article" date="2016" name="Fungal Biol.">
        <title>The genome of Xylona heveae provides a window into fungal endophytism.</title>
        <authorList>
            <person name="Gazis R."/>
            <person name="Kuo A."/>
            <person name="Riley R."/>
            <person name="LaButti K."/>
            <person name="Lipzen A."/>
            <person name="Lin J."/>
            <person name="Amirebrahimi M."/>
            <person name="Hesse C.N."/>
            <person name="Spatafora J.W."/>
            <person name="Henrissat B."/>
            <person name="Hainaut M."/>
            <person name="Grigoriev I.V."/>
            <person name="Hibbett D.S."/>
        </authorList>
    </citation>
    <scope>NUCLEOTIDE SEQUENCE [LARGE SCALE GENOMIC DNA]</scope>
    <source>
        <strain evidence="5 6">TC161</strain>
    </source>
</reference>
<dbReference type="Pfam" id="PF11559">
    <property type="entry name" value="ADIP"/>
    <property type="match status" value="1"/>
</dbReference>
<dbReference type="Proteomes" id="UP000076632">
    <property type="component" value="Unassembled WGS sequence"/>
</dbReference>
<feature type="compositionally biased region" description="Polar residues" evidence="4">
    <location>
        <begin position="503"/>
        <end position="522"/>
    </location>
</feature>
<keyword evidence="2 3" id="KW-0175">Coiled coil</keyword>
<dbReference type="GeneID" id="28901020"/>
<dbReference type="OMA" id="WKQAVTM"/>
<feature type="compositionally biased region" description="Polar residues" evidence="4">
    <location>
        <begin position="445"/>
        <end position="455"/>
    </location>
</feature>
<dbReference type="EMBL" id="KV407456">
    <property type="protein sequence ID" value="KZF24295.1"/>
    <property type="molecule type" value="Genomic_DNA"/>
</dbReference>